<protein>
    <recommendedName>
        <fullName evidence="8">PepSY domain-containing protein</fullName>
    </recommendedName>
</protein>
<evidence type="ECO:0000313" key="1">
    <source>
        <dbReference type="EMBL" id="OIP69419.1"/>
    </source>
</evidence>
<dbReference type="EMBL" id="MNYY01000101">
    <property type="protein sequence ID" value="OIP69419.1"/>
    <property type="molecule type" value="Genomic_DNA"/>
</dbReference>
<comment type="caution">
    <text evidence="1">The sequence shown here is derived from an EMBL/GenBank/DDBJ whole genome shotgun (WGS) entry which is preliminary data.</text>
</comment>
<dbReference type="AlphaFoldDB" id="A0A1J5GAY3"/>
<accession>A0A2M7K9X6</accession>
<reference evidence="1 5" key="1">
    <citation type="journal article" date="2016" name="Environ. Microbiol.">
        <title>Genomic resolution of a cold subsurface aquifer community provides metabolic insights for novel microbes adapted to high CO concentrations.</title>
        <authorList>
            <person name="Probst A.J."/>
            <person name="Castelle C.J."/>
            <person name="Singh A."/>
            <person name="Brown C.T."/>
            <person name="Anantharaman K."/>
            <person name="Sharon I."/>
            <person name="Hug L.A."/>
            <person name="Burstein D."/>
            <person name="Emerson J.B."/>
            <person name="Thomas B.C."/>
            <person name="Banfield J.F."/>
        </authorList>
    </citation>
    <scope>NUCLEOTIDE SEQUENCE [LARGE SCALE GENOMIC DNA]</scope>
    <source>
        <strain evidence="1">CG2_30_33_13</strain>
    </source>
</reference>
<evidence type="ECO:0000313" key="4">
    <source>
        <dbReference type="EMBL" id="PJB56496.1"/>
    </source>
</evidence>
<evidence type="ECO:0000313" key="3">
    <source>
        <dbReference type="EMBL" id="PIY33735.1"/>
    </source>
</evidence>
<dbReference type="Proteomes" id="UP000182763">
    <property type="component" value="Unassembled WGS sequence"/>
</dbReference>
<dbReference type="RefSeq" id="WP_406606762.1">
    <property type="nucleotide sequence ID" value="NZ_PFKO01000034.1"/>
</dbReference>
<evidence type="ECO:0008006" key="8">
    <source>
        <dbReference type="Google" id="ProtNLM"/>
    </source>
</evidence>
<evidence type="ECO:0000313" key="7">
    <source>
        <dbReference type="Proteomes" id="UP000230646"/>
    </source>
</evidence>
<reference evidence="2" key="3">
    <citation type="submission" date="2017-09" db="EMBL/GenBank/DDBJ databases">
        <title>Depth-based differentiation of microbial function through sediment-hosted aquifers and enrichment of novel symbionts in the deep terrestrial subsurface.</title>
        <authorList>
            <person name="Probst A.J."/>
            <person name="Ladd B."/>
            <person name="Jarett J.K."/>
            <person name="Geller-Mcgrath D.E."/>
            <person name="Sieber C.M.K."/>
            <person name="Emerson J.B."/>
            <person name="Anantharaman K."/>
            <person name="Thomas B.C."/>
            <person name="Malmstrom R."/>
            <person name="Stieglmeier M."/>
            <person name="Klingl A."/>
            <person name="Woyke T."/>
            <person name="Ryan C.M."/>
            <person name="Banfield J.F."/>
        </authorList>
    </citation>
    <scope>NUCLEOTIDE SEQUENCE</scope>
    <source>
        <strain evidence="2">CG_4_8_14_3_um_filter_34_18</strain>
    </source>
</reference>
<evidence type="ECO:0000313" key="2">
    <source>
        <dbReference type="EMBL" id="PIX34944.1"/>
    </source>
</evidence>
<dbReference type="EMBL" id="PFTV01000122">
    <property type="protein sequence ID" value="PJB56496.1"/>
    <property type="molecule type" value="Genomic_DNA"/>
</dbReference>
<sequence length="334" mass="38932">MNKNYLKIEVIFLWLVIIILIFSLLVQAKATRDTPQLTSLEAAALAYQEARKWDREAVLWYMNPPGRELDYHWGENDLSWEWGIIFMRPRDDKSYYIQIVDNQIVSIEEGGEYVKRLSPILPSFPKDRPGISMQEAAQVAFAAGAPSWDRASSVYIIDSSVSTYRGKPVWYFLFDSQFAAYTIDGLTGELLAHDYFDPETLKKISPGEVKYKFYPDKVAKIKEENFIYEFFEAIDQKNFEQVFSMMDENLAGNENTQEMWKANFSSLDKIKVIWLHPEEEQKWPNHQPFYEVNIYTISKPGSPYYGWDEGRNTRWITVAAEEDKWKIVSIATGP</sequence>
<proteinExistence type="predicted"/>
<dbReference type="EMBL" id="PFIP01000033">
    <property type="protein sequence ID" value="PIX34944.1"/>
    <property type="molecule type" value="Genomic_DNA"/>
</dbReference>
<organism evidence="1 5">
    <name type="scientific">Candidatus Infernicultor aquiphilus</name>
    <dbReference type="NCBI Taxonomy" id="1805029"/>
    <lineage>
        <taxon>Bacteria</taxon>
        <taxon>Pseudomonadati</taxon>
        <taxon>Atribacterota</taxon>
        <taxon>Candidatus Phoenicimicrobiia</taxon>
        <taxon>Candidatus Pheonicimicrobiales</taxon>
        <taxon>Candidatus Phoenicimicrobiaceae</taxon>
        <taxon>Candidatus Infernicultor</taxon>
    </lineage>
</organism>
<evidence type="ECO:0000313" key="6">
    <source>
        <dbReference type="Proteomes" id="UP000228560"/>
    </source>
</evidence>
<evidence type="ECO:0000313" key="5">
    <source>
        <dbReference type="Proteomes" id="UP000182763"/>
    </source>
</evidence>
<accession>A0A2M7PT53</accession>
<gene>
    <name evidence="1" type="ORF">AUK42_05250</name>
    <name evidence="4" type="ORF">CO097_04970</name>
    <name evidence="3" type="ORF">COZ07_01100</name>
    <name evidence="2" type="ORF">COZ58_02035</name>
</gene>
<dbReference type="Proteomes" id="UP000231493">
    <property type="component" value="Unassembled WGS sequence"/>
</dbReference>
<dbReference type="EMBL" id="PFKO01000034">
    <property type="protein sequence ID" value="PIY33735.1"/>
    <property type="molecule type" value="Genomic_DNA"/>
</dbReference>
<reference evidence="6 7" key="2">
    <citation type="submission" date="2017-09" db="EMBL/GenBank/DDBJ databases">
        <title>Depth-based differentiation of microbial function through sediment-hosted aquifers and enrichment of novel symbionts in the deep terrestrial subsurface.</title>
        <authorList>
            <person name="Probst A.J."/>
            <person name="Ladd B."/>
            <person name="Jarett J.K."/>
            <person name="Geller-Mcgrath D.E."/>
            <person name="Sieber C.M."/>
            <person name="Emerson J.B."/>
            <person name="Anantharaman K."/>
            <person name="Thomas B.C."/>
            <person name="Malmstrom R."/>
            <person name="Stieglmeier M."/>
            <person name="Klingl A."/>
            <person name="Woyke T."/>
            <person name="Ryan C.M."/>
            <person name="Banfield J.F."/>
        </authorList>
    </citation>
    <scope>NUCLEOTIDE SEQUENCE [LARGE SCALE GENOMIC DNA]</scope>
    <source>
        <strain evidence="3">CG_4_10_14_3_um_filter_34_13</strain>
        <strain evidence="4">CG_4_9_14_3_um_filter_33_16</strain>
    </source>
</reference>
<dbReference type="Proteomes" id="UP000228560">
    <property type="component" value="Unassembled WGS sequence"/>
</dbReference>
<accession>A0A1J5GAY3</accession>
<name>A0A1J5GAY3_9BACT</name>
<dbReference type="STRING" id="1805029.AUK42_05250"/>
<dbReference type="Proteomes" id="UP000230646">
    <property type="component" value="Unassembled WGS sequence"/>
</dbReference>
<accession>A0A2M8CBV7</accession>